<evidence type="ECO:0000256" key="4">
    <source>
        <dbReference type="ARBA" id="ARBA00022723"/>
    </source>
</evidence>
<keyword evidence="6" id="KW-0378">Hydrolase</keyword>
<keyword evidence="3" id="KW-0540">Nuclease</keyword>
<dbReference type="GO" id="GO:0004519">
    <property type="term" value="F:endonuclease activity"/>
    <property type="evidence" value="ECO:0007669"/>
    <property type="project" value="UniProtKB-KW"/>
</dbReference>
<dbReference type="Gene3D" id="3.40.390.30">
    <property type="entry name" value="Metalloproteases ('zincins'), catalytic domain"/>
    <property type="match status" value="1"/>
</dbReference>
<evidence type="ECO:0000256" key="5">
    <source>
        <dbReference type="ARBA" id="ARBA00022759"/>
    </source>
</evidence>
<comment type="caution">
    <text evidence="8">The sequence shown here is derived from an EMBL/GenBank/DDBJ whole genome shotgun (WGS) entry which is preliminary data.</text>
</comment>
<dbReference type="InterPro" id="IPR002036">
    <property type="entry name" value="YbeY"/>
</dbReference>
<dbReference type="NCBIfam" id="TIGR00043">
    <property type="entry name" value="rRNA maturation RNase YbeY"/>
    <property type="match status" value="1"/>
</dbReference>
<dbReference type="InterPro" id="IPR020549">
    <property type="entry name" value="YbeY_CS"/>
</dbReference>
<keyword evidence="4" id="KW-0479">Metal-binding</keyword>
<dbReference type="InterPro" id="IPR023091">
    <property type="entry name" value="MetalPrtase_cat_dom_sf_prd"/>
</dbReference>
<evidence type="ECO:0000313" key="8">
    <source>
        <dbReference type="EMBL" id="PVU95243.1"/>
    </source>
</evidence>
<dbReference type="GO" id="GO:0004222">
    <property type="term" value="F:metalloendopeptidase activity"/>
    <property type="evidence" value="ECO:0007669"/>
    <property type="project" value="InterPro"/>
</dbReference>
<comment type="similarity">
    <text evidence="2">Belongs to the endoribonuclease YbeY family.</text>
</comment>
<dbReference type="PANTHER" id="PTHR46986:SF1">
    <property type="entry name" value="ENDORIBONUCLEASE YBEY, CHLOROPLASTIC"/>
    <property type="match status" value="1"/>
</dbReference>
<accession>A0A2T9YSB1</accession>
<dbReference type="PANTHER" id="PTHR46986">
    <property type="entry name" value="ENDORIBONUCLEASE YBEY, CHLOROPLASTIC"/>
    <property type="match status" value="1"/>
</dbReference>
<protein>
    <submittedName>
        <fullName evidence="8">Uncharacterized protein</fullName>
    </submittedName>
</protein>
<evidence type="ECO:0000256" key="7">
    <source>
        <dbReference type="ARBA" id="ARBA00022833"/>
    </source>
</evidence>
<sequence>MYMYIDKLTNSAKQQSFDSIFSKHQKMIRIINQQKKLWVSKRLIKHQLCQIQRATGFLGWDLGLYLVDNQAIQTLNCEYRKKNKPTDVLSFPFHEQSLTTKLKPELFTDQEYMNLGEIVLSLEYANEAAKSKNDILIDWINTLLVHSFCHLLGYDHETDSDFLIMKQKEHEIFQKLNSLGYHKQATLK</sequence>
<dbReference type="AlphaFoldDB" id="A0A2T9YSB1"/>
<evidence type="ECO:0000256" key="2">
    <source>
        <dbReference type="ARBA" id="ARBA00010875"/>
    </source>
</evidence>
<evidence type="ECO:0000256" key="3">
    <source>
        <dbReference type="ARBA" id="ARBA00022722"/>
    </source>
</evidence>
<dbReference type="GO" id="GO:0046872">
    <property type="term" value="F:metal ion binding"/>
    <property type="evidence" value="ECO:0007669"/>
    <property type="project" value="UniProtKB-KW"/>
</dbReference>
<dbReference type="GO" id="GO:0006364">
    <property type="term" value="P:rRNA processing"/>
    <property type="evidence" value="ECO:0007669"/>
    <property type="project" value="InterPro"/>
</dbReference>
<dbReference type="PROSITE" id="PS01306">
    <property type="entry name" value="UPF0054"/>
    <property type="match status" value="1"/>
</dbReference>
<organism evidence="8 9">
    <name type="scientific">Smittium simulii</name>
    <dbReference type="NCBI Taxonomy" id="133385"/>
    <lineage>
        <taxon>Eukaryota</taxon>
        <taxon>Fungi</taxon>
        <taxon>Fungi incertae sedis</taxon>
        <taxon>Zoopagomycota</taxon>
        <taxon>Kickxellomycotina</taxon>
        <taxon>Harpellomycetes</taxon>
        <taxon>Harpellales</taxon>
        <taxon>Legeriomycetaceae</taxon>
        <taxon>Smittium</taxon>
    </lineage>
</organism>
<evidence type="ECO:0000256" key="6">
    <source>
        <dbReference type="ARBA" id="ARBA00022801"/>
    </source>
</evidence>
<evidence type="ECO:0000256" key="1">
    <source>
        <dbReference type="ARBA" id="ARBA00001947"/>
    </source>
</evidence>
<dbReference type="OrthoDB" id="27226at2759"/>
<comment type="cofactor">
    <cofactor evidence="1">
        <name>Zn(2+)</name>
        <dbReference type="ChEBI" id="CHEBI:29105"/>
    </cofactor>
</comment>
<dbReference type="STRING" id="133385.A0A2T9YSB1"/>
<name>A0A2T9YSB1_9FUNG</name>
<dbReference type="EMBL" id="MBFR01000061">
    <property type="protein sequence ID" value="PVU95243.1"/>
    <property type="molecule type" value="Genomic_DNA"/>
</dbReference>
<dbReference type="Proteomes" id="UP000245383">
    <property type="component" value="Unassembled WGS sequence"/>
</dbReference>
<proteinExistence type="inferred from homology"/>
<evidence type="ECO:0000313" key="9">
    <source>
        <dbReference type="Proteomes" id="UP000245383"/>
    </source>
</evidence>
<keyword evidence="9" id="KW-1185">Reference proteome</keyword>
<reference evidence="8 9" key="1">
    <citation type="journal article" date="2018" name="MBio">
        <title>Comparative Genomics Reveals the Core Gene Toolbox for the Fungus-Insect Symbiosis.</title>
        <authorList>
            <person name="Wang Y."/>
            <person name="Stata M."/>
            <person name="Wang W."/>
            <person name="Stajich J.E."/>
            <person name="White M.M."/>
            <person name="Moncalvo J.M."/>
        </authorList>
    </citation>
    <scope>NUCLEOTIDE SEQUENCE [LARGE SCALE GENOMIC DNA]</scope>
    <source>
        <strain evidence="8 9">SWE-8-4</strain>
    </source>
</reference>
<gene>
    <name evidence="8" type="ORF">BB561_001954</name>
</gene>
<keyword evidence="5" id="KW-0255">Endonuclease</keyword>
<keyword evidence="7" id="KW-0862">Zinc</keyword>
<dbReference type="SUPFAM" id="SSF55486">
    <property type="entry name" value="Metalloproteases ('zincins'), catalytic domain"/>
    <property type="match status" value="1"/>
</dbReference>
<dbReference type="Pfam" id="PF02130">
    <property type="entry name" value="YbeY"/>
    <property type="match status" value="1"/>
</dbReference>
<dbReference type="HAMAP" id="MF_00009">
    <property type="entry name" value="Endoribonucl_YbeY"/>
    <property type="match status" value="1"/>
</dbReference>